<organism evidence="1">
    <name type="scientific">Rhizophora mucronata</name>
    <name type="common">Asiatic mangrove</name>
    <dbReference type="NCBI Taxonomy" id="61149"/>
    <lineage>
        <taxon>Eukaryota</taxon>
        <taxon>Viridiplantae</taxon>
        <taxon>Streptophyta</taxon>
        <taxon>Embryophyta</taxon>
        <taxon>Tracheophyta</taxon>
        <taxon>Spermatophyta</taxon>
        <taxon>Magnoliopsida</taxon>
        <taxon>eudicotyledons</taxon>
        <taxon>Gunneridae</taxon>
        <taxon>Pentapetalae</taxon>
        <taxon>rosids</taxon>
        <taxon>fabids</taxon>
        <taxon>Malpighiales</taxon>
        <taxon>Rhizophoraceae</taxon>
        <taxon>Rhizophora</taxon>
    </lineage>
</organism>
<evidence type="ECO:0000313" key="1">
    <source>
        <dbReference type="EMBL" id="MBW95234.1"/>
    </source>
</evidence>
<sequence length="72" mass="8759">MNALFWLVMVYGTSFQMKKHVTWLENEYLFGTRRMVPRLPLQEVRELILPLKRQLSTYQTVLFRREARTTLL</sequence>
<reference evidence="1" key="1">
    <citation type="submission" date="2018-02" db="EMBL/GenBank/DDBJ databases">
        <title>Rhizophora mucronata_Transcriptome.</title>
        <authorList>
            <person name="Meera S.P."/>
            <person name="Sreeshan A."/>
            <person name="Augustine A."/>
        </authorList>
    </citation>
    <scope>NUCLEOTIDE SEQUENCE</scope>
    <source>
        <tissue evidence="1">Leaf</tissue>
    </source>
</reference>
<protein>
    <submittedName>
        <fullName evidence="1">Phophatase 2C protein</fullName>
    </submittedName>
</protein>
<dbReference type="EMBL" id="GGEC01014751">
    <property type="protein sequence ID" value="MBW95234.1"/>
    <property type="molecule type" value="Transcribed_RNA"/>
</dbReference>
<name>A0A2P2JP48_RHIMU</name>
<dbReference type="AlphaFoldDB" id="A0A2P2JP48"/>
<proteinExistence type="predicted"/>
<accession>A0A2P2JP48</accession>